<gene>
    <name evidence="3" type="ORF">H9977_07235</name>
</gene>
<dbReference type="SUPFAM" id="SSF54909">
    <property type="entry name" value="Dimeric alpha+beta barrel"/>
    <property type="match status" value="1"/>
</dbReference>
<evidence type="ECO:0000256" key="1">
    <source>
        <dbReference type="SAM" id="Coils"/>
    </source>
</evidence>
<dbReference type="SMART" id="SM00886">
    <property type="entry name" value="Dabb"/>
    <property type="match status" value="1"/>
</dbReference>
<reference evidence="3" key="2">
    <citation type="submission" date="2021-04" db="EMBL/GenBank/DDBJ databases">
        <authorList>
            <person name="Gilroy R."/>
        </authorList>
    </citation>
    <scope>NUCLEOTIDE SEQUENCE</scope>
    <source>
        <strain evidence="3">ChiGjej6B6-14162</strain>
    </source>
</reference>
<comment type="caution">
    <text evidence="3">The sequence shown here is derived from an EMBL/GenBank/DDBJ whole genome shotgun (WGS) entry which is preliminary data.</text>
</comment>
<feature type="domain" description="Stress-response A/B barrel" evidence="2">
    <location>
        <begin position="2"/>
        <end position="98"/>
    </location>
</feature>
<dbReference type="PANTHER" id="PTHR37832:SF1">
    <property type="entry name" value="STRESS-RESPONSE A_B BARREL DOMAIN-CONTAINING PROTEIN"/>
    <property type="match status" value="1"/>
</dbReference>
<dbReference type="InterPro" id="IPR011008">
    <property type="entry name" value="Dimeric_a/b-barrel"/>
</dbReference>
<evidence type="ECO:0000313" key="4">
    <source>
        <dbReference type="Proteomes" id="UP000886740"/>
    </source>
</evidence>
<dbReference type="Gene3D" id="3.30.70.100">
    <property type="match status" value="1"/>
</dbReference>
<name>A0A9D1X8S2_9BACT</name>
<sequence length="101" mass="11605">MIRHIVMFKLKEFENAEAKQAKLNEIKERLEALIDKIEVLKYIHVDFNCNPAETWDLILTTELATLEDVNTYANHPEHVAVAKGIIGPVKADRACVDYEVR</sequence>
<dbReference type="AlphaFoldDB" id="A0A9D1X8S2"/>
<keyword evidence="1" id="KW-0175">Coiled coil</keyword>
<protein>
    <submittedName>
        <fullName evidence="3">Dabb family protein</fullName>
    </submittedName>
</protein>
<dbReference type="PANTHER" id="PTHR37832">
    <property type="entry name" value="BLL2683 PROTEIN"/>
    <property type="match status" value="1"/>
</dbReference>
<dbReference type="EMBL" id="DXEL01000049">
    <property type="protein sequence ID" value="HIX74809.1"/>
    <property type="molecule type" value="Genomic_DNA"/>
</dbReference>
<organism evidence="3 4">
    <name type="scientific">Candidatus Parabacteroides intestinipullorum</name>
    <dbReference type="NCBI Taxonomy" id="2838723"/>
    <lineage>
        <taxon>Bacteria</taxon>
        <taxon>Pseudomonadati</taxon>
        <taxon>Bacteroidota</taxon>
        <taxon>Bacteroidia</taxon>
        <taxon>Bacteroidales</taxon>
        <taxon>Tannerellaceae</taxon>
        <taxon>Parabacteroides</taxon>
    </lineage>
</organism>
<proteinExistence type="predicted"/>
<dbReference type="Proteomes" id="UP000886740">
    <property type="component" value="Unassembled WGS sequence"/>
</dbReference>
<dbReference type="Pfam" id="PF07876">
    <property type="entry name" value="Dabb"/>
    <property type="match status" value="1"/>
</dbReference>
<dbReference type="InterPro" id="IPR013097">
    <property type="entry name" value="Dabb"/>
</dbReference>
<reference evidence="3" key="1">
    <citation type="journal article" date="2021" name="PeerJ">
        <title>Extensive microbial diversity within the chicken gut microbiome revealed by metagenomics and culture.</title>
        <authorList>
            <person name="Gilroy R."/>
            <person name="Ravi A."/>
            <person name="Getino M."/>
            <person name="Pursley I."/>
            <person name="Horton D.L."/>
            <person name="Alikhan N.F."/>
            <person name="Baker D."/>
            <person name="Gharbi K."/>
            <person name="Hall N."/>
            <person name="Watson M."/>
            <person name="Adriaenssens E.M."/>
            <person name="Foster-Nyarko E."/>
            <person name="Jarju S."/>
            <person name="Secka A."/>
            <person name="Antonio M."/>
            <person name="Oren A."/>
            <person name="Chaudhuri R.R."/>
            <person name="La Ragione R."/>
            <person name="Hildebrand F."/>
            <person name="Pallen M.J."/>
        </authorList>
    </citation>
    <scope>NUCLEOTIDE SEQUENCE</scope>
    <source>
        <strain evidence="3">ChiGjej6B6-14162</strain>
    </source>
</reference>
<dbReference type="PROSITE" id="PS51502">
    <property type="entry name" value="S_R_A_B_BARREL"/>
    <property type="match status" value="1"/>
</dbReference>
<accession>A0A9D1X8S2</accession>
<feature type="coiled-coil region" evidence="1">
    <location>
        <begin position="13"/>
        <end position="43"/>
    </location>
</feature>
<evidence type="ECO:0000259" key="2">
    <source>
        <dbReference type="PROSITE" id="PS51502"/>
    </source>
</evidence>
<evidence type="ECO:0000313" key="3">
    <source>
        <dbReference type="EMBL" id="HIX74809.1"/>
    </source>
</evidence>